<dbReference type="CDD" id="cd01657">
    <property type="entry name" value="Ribosomal_L7_archeal_euk"/>
    <property type="match status" value="1"/>
</dbReference>
<dbReference type="Proteomes" id="UP000070633">
    <property type="component" value="Unassembled WGS sequence"/>
</dbReference>
<name>A0ABR5TM16_9EURY</name>
<dbReference type="Gene3D" id="1.10.15.30">
    <property type="match status" value="1"/>
</dbReference>
<evidence type="ECO:0000256" key="4">
    <source>
        <dbReference type="HAMAP-Rule" id="MF_01371"/>
    </source>
</evidence>
<comment type="caution">
    <text evidence="6">The sequence shown here is derived from an EMBL/GenBank/DDBJ whole genome shotgun (WGS) entry which is preliminary data.</text>
</comment>
<dbReference type="InterPro" id="IPR016082">
    <property type="entry name" value="Ribosomal_uL30_ferredoxin-like"/>
</dbReference>
<evidence type="ECO:0000256" key="3">
    <source>
        <dbReference type="ARBA" id="ARBA00023274"/>
    </source>
</evidence>
<dbReference type="NCBIfam" id="NF004711">
    <property type="entry name" value="PRK06049.1"/>
    <property type="match status" value="1"/>
</dbReference>
<evidence type="ECO:0000256" key="2">
    <source>
        <dbReference type="ARBA" id="ARBA00022980"/>
    </source>
</evidence>
<dbReference type="HAMAP" id="MF_01371_A">
    <property type="entry name" value="Ribosomal_uL30_A"/>
    <property type="match status" value="1"/>
</dbReference>
<dbReference type="InterPro" id="IPR035808">
    <property type="entry name" value="Ribosomal_uL30_euk_arc"/>
</dbReference>
<accession>A0ABR5TM16</accession>
<dbReference type="InterPro" id="IPR005997">
    <property type="entry name" value="Ribosomal_uL30_arc"/>
</dbReference>
<gene>
    <name evidence="4" type="primary">rpl30</name>
    <name evidence="6" type="ORF">AKJ55_01275</name>
</gene>
<protein>
    <recommendedName>
        <fullName evidence="4">Large ribosomal subunit protein uL30</fullName>
    </recommendedName>
</protein>
<dbReference type="Pfam" id="PF00327">
    <property type="entry name" value="Ribosomal_L30"/>
    <property type="match status" value="1"/>
</dbReference>
<evidence type="ECO:0000256" key="1">
    <source>
        <dbReference type="ARBA" id="ARBA00007594"/>
    </source>
</evidence>
<feature type="domain" description="Large ribosomal subunit protein uL30-like ferredoxin-like fold" evidence="5">
    <location>
        <begin position="4"/>
        <end position="54"/>
    </location>
</feature>
<dbReference type="NCBIfam" id="TIGR01309">
    <property type="entry name" value="uL30_arch"/>
    <property type="match status" value="1"/>
</dbReference>
<organism evidence="6 7">
    <name type="scientific">candidate division MSBL1 archaeon SCGC-AAA382M17</name>
    <dbReference type="NCBI Taxonomy" id="1698284"/>
    <lineage>
        <taxon>Archaea</taxon>
        <taxon>Methanobacteriati</taxon>
        <taxon>Methanobacteriota</taxon>
        <taxon>candidate division MSBL1</taxon>
    </lineage>
</organism>
<dbReference type="SUPFAM" id="SSF55129">
    <property type="entry name" value="Ribosomal protein L30p/L7e"/>
    <property type="match status" value="1"/>
</dbReference>
<dbReference type="InterPro" id="IPR036919">
    <property type="entry name" value="Ribo_uL30_ferredoxin-like_sf"/>
</dbReference>
<dbReference type="InterPro" id="IPR039699">
    <property type="entry name" value="Ribosomal_uL30"/>
</dbReference>
<reference evidence="6 7" key="1">
    <citation type="journal article" date="2016" name="Sci. Rep.">
        <title>Metabolic traits of an uncultured archaeal lineage -MSBL1- from brine pools of the Red Sea.</title>
        <authorList>
            <person name="Mwirichia R."/>
            <person name="Alam I."/>
            <person name="Rashid M."/>
            <person name="Vinu M."/>
            <person name="Ba-Alawi W."/>
            <person name="Anthony Kamau A."/>
            <person name="Kamanda Ngugi D."/>
            <person name="Goker M."/>
            <person name="Klenk H.P."/>
            <person name="Bajic V."/>
            <person name="Stingl U."/>
        </authorList>
    </citation>
    <scope>NUCLEOTIDE SEQUENCE [LARGE SCALE GENOMIC DNA]</scope>
    <source>
        <strain evidence="6">SCGC-AAA382M17</strain>
    </source>
</reference>
<dbReference type="EMBL" id="LHYI01000025">
    <property type="protein sequence ID" value="KXB08238.1"/>
    <property type="molecule type" value="Genomic_DNA"/>
</dbReference>
<dbReference type="PANTHER" id="PTHR11524">
    <property type="entry name" value="60S RIBOSOMAL PROTEIN L7"/>
    <property type="match status" value="1"/>
</dbReference>
<comment type="similarity">
    <text evidence="1 4">Belongs to the universal ribosomal protein uL30 family.</text>
</comment>
<evidence type="ECO:0000313" key="6">
    <source>
        <dbReference type="EMBL" id="KXB08238.1"/>
    </source>
</evidence>
<evidence type="ECO:0000313" key="7">
    <source>
        <dbReference type="Proteomes" id="UP000070633"/>
    </source>
</evidence>
<comment type="subunit">
    <text evidence="4">Part of the 50S ribosomal subunit.</text>
</comment>
<keyword evidence="7" id="KW-1185">Reference proteome</keyword>
<evidence type="ECO:0000259" key="5">
    <source>
        <dbReference type="Pfam" id="PF00327"/>
    </source>
</evidence>
<dbReference type="PANTHER" id="PTHR11524:SF16">
    <property type="entry name" value="LARGE RIBOSOMAL SUBUNIT PROTEIN UL30"/>
    <property type="match status" value="1"/>
</dbReference>
<keyword evidence="3 4" id="KW-0687">Ribonucleoprotein</keyword>
<sequence>MSKLAVVRVRAHGDVRKEVEDTLQFLRLTSPNHCTIIEDGSSQRGMLRKAKEMVTWGPIKPSVLGELLRERGEVSGDSSITDEKIKEFTSYATIEEFSEAVCEGDTDLSDLEDLKAVFRLHAPRKGYKSVRRQFAHGGALGDRGEEINDLLMRMI</sequence>
<keyword evidence="2 4" id="KW-0689">Ribosomal protein</keyword>
<dbReference type="Gene3D" id="3.30.1390.20">
    <property type="entry name" value="Ribosomal protein L30, ferredoxin-like fold domain"/>
    <property type="match status" value="1"/>
</dbReference>
<proteinExistence type="inferred from homology"/>